<dbReference type="InterPro" id="IPR000847">
    <property type="entry name" value="LysR_HTH_N"/>
</dbReference>
<name>A0ABM8G9K7_9MICO</name>
<keyword evidence="4" id="KW-0804">Transcription</keyword>
<keyword evidence="3" id="KW-0238">DNA-binding</keyword>
<evidence type="ECO:0000256" key="3">
    <source>
        <dbReference type="ARBA" id="ARBA00023125"/>
    </source>
</evidence>
<comment type="similarity">
    <text evidence="1">Belongs to the LysR transcriptional regulatory family.</text>
</comment>
<feature type="domain" description="HTH lysR-type" evidence="5">
    <location>
        <begin position="2"/>
        <end position="59"/>
    </location>
</feature>
<dbReference type="InterPro" id="IPR036390">
    <property type="entry name" value="WH_DNA-bd_sf"/>
</dbReference>
<protein>
    <submittedName>
        <fullName evidence="6">LysR family transcriptional regulator</fullName>
    </submittedName>
</protein>
<accession>A0ABM8G9K7</accession>
<dbReference type="Gene3D" id="1.10.10.10">
    <property type="entry name" value="Winged helix-like DNA-binding domain superfamily/Winged helix DNA-binding domain"/>
    <property type="match status" value="1"/>
</dbReference>
<gene>
    <name evidence="6" type="ORF">GCM10025866_07900</name>
</gene>
<dbReference type="SUPFAM" id="SSF46785">
    <property type="entry name" value="Winged helix' DNA-binding domain"/>
    <property type="match status" value="1"/>
</dbReference>
<evidence type="ECO:0000256" key="4">
    <source>
        <dbReference type="ARBA" id="ARBA00023163"/>
    </source>
</evidence>
<dbReference type="PANTHER" id="PTHR30346:SF28">
    <property type="entry name" value="HTH-TYPE TRANSCRIPTIONAL REGULATOR CYNR"/>
    <property type="match status" value="1"/>
</dbReference>
<dbReference type="PROSITE" id="PS50931">
    <property type="entry name" value="HTH_LYSR"/>
    <property type="match status" value="1"/>
</dbReference>
<dbReference type="Proteomes" id="UP001321498">
    <property type="component" value="Chromosome"/>
</dbReference>
<dbReference type="InterPro" id="IPR036388">
    <property type="entry name" value="WH-like_DNA-bd_sf"/>
</dbReference>
<dbReference type="InterPro" id="IPR005119">
    <property type="entry name" value="LysR_subst-bd"/>
</dbReference>
<dbReference type="RefSeq" id="WP_286278294.1">
    <property type="nucleotide sequence ID" value="NZ_AP027731.1"/>
</dbReference>
<dbReference type="CDD" id="cd05466">
    <property type="entry name" value="PBP2_LTTR_substrate"/>
    <property type="match status" value="1"/>
</dbReference>
<dbReference type="PANTHER" id="PTHR30346">
    <property type="entry name" value="TRANSCRIPTIONAL DUAL REGULATOR HCAR-RELATED"/>
    <property type="match status" value="1"/>
</dbReference>
<dbReference type="Gene3D" id="3.40.190.10">
    <property type="entry name" value="Periplasmic binding protein-like II"/>
    <property type="match status" value="2"/>
</dbReference>
<dbReference type="Pfam" id="PF03466">
    <property type="entry name" value="LysR_substrate"/>
    <property type="match status" value="1"/>
</dbReference>
<reference evidence="7" key="1">
    <citation type="journal article" date="2019" name="Int. J. Syst. Evol. Microbiol.">
        <title>The Global Catalogue of Microorganisms (GCM) 10K type strain sequencing project: providing services to taxonomists for standard genome sequencing and annotation.</title>
        <authorList>
            <consortium name="The Broad Institute Genomics Platform"/>
            <consortium name="The Broad Institute Genome Sequencing Center for Infectious Disease"/>
            <person name="Wu L."/>
            <person name="Ma J."/>
        </authorList>
    </citation>
    <scope>NUCLEOTIDE SEQUENCE [LARGE SCALE GENOMIC DNA]</scope>
    <source>
        <strain evidence="7">NBRC 108725</strain>
    </source>
</reference>
<organism evidence="6 7">
    <name type="scientific">Naasia aerilata</name>
    <dbReference type="NCBI Taxonomy" id="1162966"/>
    <lineage>
        <taxon>Bacteria</taxon>
        <taxon>Bacillati</taxon>
        <taxon>Actinomycetota</taxon>
        <taxon>Actinomycetes</taxon>
        <taxon>Micrococcales</taxon>
        <taxon>Microbacteriaceae</taxon>
        <taxon>Naasia</taxon>
    </lineage>
</organism>
<evidence type="ECO:0000259" key="5">
    <source>
        <dbReference type="PROSITE" id="PS50931"/>
    </source>
</evidence>
<evidence type="ECO:0000313" key="7">
    <source>
        <dbReference type="Proteomes" id="UP001321498"/>
    </source>
</evidence>
<dbReference type="EMBL" id="AP027731">
    <property type="protein sequence ID" value="BDZ44881.1"/>
    <property type="molecule type" value="Genomic_DNA"/>
</dbReference>
<proteinExistence type="inferred from homology"/>
<keyword evidence="2" id="KW-0805">Transcription regulation</keyword>
<dbReference type="PRINTS" id="PR00039">
    <property type="entry name" value="HTHLYSR"/>
</dbReference>
<keyword evidence="7" id="KW-1185">Reference proteome</keyword>
<evidence type="ECO:0000256" key="2">
    <source>
        <dbReference type="ARBA" id="ARBA00023015"/>
    </source>
</evidence>
<dbReference type="Pfam" id="PF00126">
    <property type="entry name" value="HTH_1"/>
    <property type="match status" value="1"/>
</dbReference>
<evidence type="ECO:0000256" key="1">
    <source>
        <dbReference type="ARBA" id="ARBA00009437"/>
    </source>
</evidence>
<evidence type="ECO:0000313" key="6">
    <source>
        <dbReference type="EMBL" id="BDZ44881.1"/>
    </source>
</evidence>
<sequence>MPSLRALECLVAVADAGSITDAARLLYLSQPAVSHQLQLLERESGVPLLVREARGVRLTAAGRALLGHARRAVEAAGAGLLAAAAAGRATGGAVRIGCAQSLITLLAPVLAAWHEEHEDVHMTLRESTTVDEVAALLDGDEVDLVVMAAPAPARFTSTILGEEEIVLVSSADHPLAGRDDIHLRDLDRVFLVQYAPENSLSGWLDRALARAGVRPVVALRTAVTAAAPQLAAAGLGVAVCPASAVPAGLLGAVRSFSPRWTRSLIAVTPTAPEGLAVRFIEDLRERIGQGAEHPWAPWGSIPGASMRRGPTT</sequence>
<dbReference type="SUPFAM" id="SSF53850">
    <property type="entry name" value="Periplasmic binding protein-like II"/>
    <property type="match status" value="1"/>
</dbReference>